<dbReference type="GO" id="GO:0005737">
    <property type="term" value="C:cytoplasm"/>
    <property type="evidence" value="ECO:0007669"/>
    <property type="project" value="TreeGrafter"/>
</dbReference>
<comment type="caution">
    <text evidence="11">The sequence shown here is derived from an EMBL/GenBank/DDBJ whole genome shotgun (WGS) entry which is preliminary data.</text>
</comment>
<dbReference type="HAMAP" id="MF_01152">
    <property type="entry name" value="DnaJ"/>
    <property type="match status" value="1"/>
</dbReference>
<evidence type="ECO:0000256" key="3">
    <source>
        <dbReference type="ARBA" id="ARBA00022771"/>
    </source>
</evidence>
<dbReference type="SUPFAM" id="SSF57938">
    <property type="entry name" value="DnaJ/Hsp40 cysteine-rich domain"/>
    <property type="match status" value="1"/>
</dbReference>
<dbReference type="InterPro" id="IPR018253">
    <property type="entry name" value="DnaJ_domain_CS"/>
</dbReference>
<dbReference type="PROSITE" id="PS51188">
    <property type="entry name" value="ZF_CR"/>
    <property type="match status" value="1"/>
</dbReference>
<feature type="domain" description="J" evidence="9">
    <location>
        <begin position="81"/>
        <end position="145"/>
    </location>
</feature>
<keyword evidence="3 7" id="KW-0863">Zinc-finger</keyword>
<dbReference type="SUPFAM" id="SSF49493">
    <property type="entry name" value="HSP40/DnaJ peptide-binding domain"/>
    <property type="match status" value="2"/>
</dbReference>
<dbReference type="PANTHER" id="PTHR43096">
    <property type="entry name" value="DNAJ HOMOLOG 1, MITOCHONDRIAL-RELATED"/>
    <property type="match status" value="1"/>
</dbReference>
<dbReference type="InterPro" id="IPR008971">
    <property type="entry name" value="HSP40/DnaJ_pept-bd"/>
</dbReference>
<dbReference type="PROSITE" id="PS50076">
    <property type="entry name" value="DNAJ_2"/>
    <property type="match status" value="1"/>
</dbReference>
<feature type="compositionally biased region" description="Low complexity" evidence="8">
    <location>
        <begin position="14"/>
        <end position="25"/>
    </location>
</feature>
<organism evidence="11 12">
    <name type="scientific">Tremella mesenterica</name>
    <name type="common">Jelly fungus</name>
    <dbReference type="NCBI Taxonomy" id="5217"/>
    <lineage>
        <taxon>Eukaryota</taxon>
        <taxon>Fungi</taxon>
        <taxon>Dikarya</taxon>
        <taxon>Basidiomycota</taxon>
        <taxon>Agaricomycotina</taxon>
        <taxon>Tremellomycetes</taxon>
        <taxon>Tremellales</taxon>
        <taxon>Tremellaceae</taxon>
        <taxon>Tremella</taxon>
    </lineage>
</organism>
<evidence type="ECO:0000256" key="7">
    <source>
        <dbReference type="PROSITE-ProRule" id="PRU00546"/>
    </source>
</evidence>
<accession>A0A4Q1BBK8</accession>
<dbReference type="EMBL" id="SDIL01000162">
    <property type="protein sequence ID" value="RXK35044.1"/>
    <property type="molecule type" value="Genomic_DNA"/>
</dbReference>
<dbReference type="Gene3D" id="2.10.230.10">
    <property type="entry name" value="Heat shock protein DnaJ, cysteine-rich domain"/>
    <property type="match status" value="1"/>
</dbReference>
<evidence type="ECO:0000256" key="2">
    <source>
        <dbReference type="ARBA" id="ARBA00022737"/>
    </source>
</evidence>
<dbReference type="VEuPathDB" id="FungiDB:TREMEDRAFT_25144"/>
<dbReference type="InterPro" id="IPR001623">
    <property type="entry name" value="DnaJ_domain"/>
</dbReference>
<evidence type="ECO:0000259" key="9">
    <source>
        <dbReference type="PROSITE" id="PS50076"/>
    </source>
</evidence>
<dbReference type="GO" id="GO:0031072">
    <property type="term" value="F:heat shock protein binding"/>
    <property type="evidence" value="ECO:0007669"/>
    <property type="project" value="InterPro"/>
</dbReference>
<evidence type="ECO:0000256" key="8">
    <source>
        <dbReference type="SAM" id="MobiDB-lite"/>
    </source>
</evidence>
<dbReference type="InterPro" id="IPR012724">
    <property type="entry name" value="DnaJ"/>
</dbReference>
<reference evidence="11 12" key="1">
    <citation type="submission" date="2016-06" db="EMBL/GenBank/DDBJ databases">
        <title>Evolution of pathogenesis and genome organization in the Tremellales.</title>
        <authorList>
            <person name="Cuomo C."/>
            <person name="Litvintseva A."/>
            <person name="Heitman J."/>
            <person name="Chen Y."/>
            <person name="Sun S."/>
            <person name="Springer D."/>
            <person name="Dromer F."/>
            <person name="Young S."/>
            <person name="Zeng Q."/>
            <person name="Chapman S."/>
            <person name="Gujja S."/>
            <person name="Saif S."/>
            <person name="Birren B."/>
        </authorList>
    </citation>
    <scope>NUCLEOTIDE SEQUENCE [LARGE SCALE GENOMIC DNA]</scope>
    <source>
        <strain evidence="11 12">ATCC 28783</strain>
    </source>
</reference>
<dbReference type="OrthoDB" id="10256793at2759"/>
<dbReference type="GO" id="GO:0005524">
    <property type="term" value="F:ATP binding"/>
    <property type="evidence" value="ECO:0007669"/>
    <property type="project" value="InterPro"/>
</dbReference>
<feature type="compositionally biased region" description="Basic and acidic residues" evidence="8">
    <location>
        <begin position="584"/>
        <end position="594"/>
    </location>
</feature>
<keyword evidence="12" id="KW-1185">Reference proteome</keyword>
<evidence type="ECO:0000256" key="5">
    <source>
        <dbReference type="ARBA" id="ARBA00023186"/>
    </source>
</evidence>
<dbReference type="Gene3D" id="1.10.287.110">
    <property type="entry name" value="DnaJ domain"/>
    <property type="match status" value="1"/>
</dbReference>
<dbReference type="FunCoup" id="A0A4Q1BBK8">
    <property type="interactions" value="372"/>
</dbReference>
<sequence>MPPRLPTRAFAALPATSSSHPSSSAHPPPRSSPDFHSRSFRSWTTCSGASSHTHYSSLSPQIQSQRRTFHWTPPQRASAGDLYATLGVGKTASSSEIKKAYYSLAKKWHPDSSKEAGAKERFHEIQNAYDILSDDKKRRAYDQYGSAATQEGFDPDAFARGGAGGFGGFQGFGGPGGQAGNVGDIFESIFGAFGGSSRGQSSRVMRGDDLQASITLSFLEACNGATRKVTVTPVVDCKTCHGSGLKAGQKKTQCSSCHGTGQRTFSMQGMVMASTCPSCGGEGATIPKGASCGECGGMGRIKERKDVDVDIPAGIDDGMQMRIPGAGDTPLSGSGPPGDLLVRVNIKPSAVFRRQGTNLYHDAKVPLHVAVLGGKVRIPTLEGDVEVRVREGTQSGEEAVLRGRGIRNIMRSGAGSDRGDLVVCWRIQVPRSLSPFQKKLWQAYADDVEGKPTNVSFDNPIQVPPPSDDRSSGRYTPHTPPPPAVEPETSQERGEENSVSGSVASAVGGAVGWLEKWMGRGKEGRCVIFAGPDAVDHGSIVETPETNPESSSIEADTTTTIPDKAATSESSKAPRRSGRKGRPTVKEQPQREVQPEVEESHEEERKVATG</sequence>
<evidence type="ECO:0000256" key="1">
    <source>
        <dbReference type="ARBA" id="ARBA00022723"/>
    </source>
</evidence>
<feature type="region of interest" description="Disordered" evidence="8">
    <location>
        <begin position="536"/>
        <end position="610"/>
    </location>
</feature>
<dbReference type="GO" id="GO:0042026">
    <property type="term" value="P:protein refolding"/>
    <property type="evidence" value="ECO:0007669"/>
    <property type="project" value="TreeGrafter"/>
</dbReference>
<dbReference type="SUPFAM" id="SSF46565">
    <property type="entry name" value="Chaperone J-domain"/>
    <property type="match status" value="1"/>
</dbReference>
<feature type="domain" description="CR-type" evidence="10">
    <location>
        <begin position="224"/>
        <end position="304"/>
    </location>
</feature>
<dbReference type="Proteomes" id="UP000289152">
    <property type="component" value="Unassembled WGS sequence"/>
</dbReference>
<keyword evidence="5" id="KW-0143">Chaperone</keyword>
<evidence type="ECO:0000313" key="11">
    <source>
        <dbReference type="EMBL" id="RXK35044.1"/>
    </source>
</evidence>
<dbReference type="Pfam" id="PF00684">
    <property type="entry name" value="DnaJ_CXXCXGXG"/>
    <property type="match status" value="1"/>
</dbReference>
<keyword evidence="4 7" id="KW-0862">Zinc</keyword>
<protein>
    <recommendedName>
        <fullName evidence="6">DnaJ homolog 1, mitochondrial</fullName>
    </recommendedName>
</protein>
<keyword evidence="1 7" id="KW-0479">Metal-binding</keyword>
<dbReference type="AlphaFoldDB" id="A0A4Q1BBK8"/>
<dbReference type="InterPro" id="IPR036869">
    <property type="entry name" value="J_dom_sf"/>
</dbReference>
<dbReference type="InterPro" id="IPR002939">
    <property type="entry name" value="DnaJ_C"/>
</dbReference>
<feature type="compositionally biased region" description="Basic residues" evidence="8">
    <location>
        <begin position="573"/>
        <end position="583"/>
    </location>
</feature>
<proteinExistence type="inferred from homology"/>
<dbReference type="InParanoid" id="A0A4Q1BBK8"/>
<dbReference type="PROSITE" id="PS00636">
    <property type="entry name" value="DNAJ_1"/>
    <property type="match status" value="1"/>
</dbReference>
<dbReference type="Gene3D" id="2.60.260.20">
    <property type="entry name" value="Urease metallochaperone UreE, N-terminal domain"/>
    <property type="match status" value="2"/>
</dbReference>
<dbReference type="PANTHER" id="PTHR43096:SF52">
    <property type="entry name" value="DNAJ HOMOLOG 1, MITOCHONDRIAL-RELATED"/>
    <property type="match status" value="1"/>
</dbReference>
<dbReference type="SMART" id="SM00271">
    <property type="entry name" value="DnaJ"/>
    <property type="match status" value="1"/>
</dbReference>
<dbReference type="CDD" id="cd06257">
    <property type="entry name" value="DnaJ"/>
    <property type="match status" value="1"/>
</dbReference>
<evidence type="ECO:0000313" key="12">
    <source>
        <dbReference type="Proteomes" id="UP000289152"/>
    </source>
</evidence>
<dbReference type="FunFam" id="2.10.230.10:FF:000001">
    <property type="entry name" value="DnaJ subfamily A member 2"/>
    <property type="match status" value="1"/>
</dbReference>
<feature type="region of interest" description="Disordered" evidence="8">
    <location>
        <begin position="451"/>
        <end position="503"/>
    </location>
</feature>
<dbReference type="GO" id="GO:0009408">
    <property type="term" value="P:response to heat"/>
    <property type="evidence" value="ECO:0007669"/>
    <property type="project" value="InterPro"/>
</dbReference>
<dbReference type="Pfam" id="PF01556">
    <property type="entry name" value="DnaJ_C"/>
    <property type="match status" value="1"/>
</dbReference>
<feature type="region of interest" description="Disordered" evidence="8">
    <location>
        <begin position="1"/>
        <end position="39"/>
    </location>
</feature>
<dbReference type="CDD" id="cd10747">
    <property type="entry name" value="DnaJ_C"/>
    <property type="match status" value="1"/>
</dbReference>
<feature type="zinc finger region" description="CR-type" evidence="7">
    <location>
        <begin position="224"/>
        <end position="304"/>
    </location>
</feature>
<evidence type="ECO:0000259" key="10">
    <source>
        <dbReference type="PROSITE" id="PS51188"/>
    </source>
</evidence>
<dbReference type="PRINTS" id="PR00625">
    <property type="entry name" value="JDOMAIN"/>
</dbReference>
<dbReference type="STRING" id="5217.A0A4Q1BBK8"/>
<dbReference type="GO" id="GO:0051082">
    <property type="term" value="F:unfolded protein binding"/>
    <property type="evidence" value="ECO:0007669"/>
    <property type="project" value="InterPro"/>
</dbReference>
<name>A0A4Q1BBK8_TREME</name>
<dbReference type="FunFam" id="2.60.260.20:FF:000005">
    <property type="entry name" value="Chaperone protein dnaJ 1, mitochondrial"/>
    <property type="match status" value="1"/>
</dbReference>
<gene>
    <name evidence="11" type="ORF">M231_07697</name>
</gene>
<dbReference type="InterPro" id="IPR001305">
    <property type="entry name" value="HSP_DnaJ_Cys-rich_dom"/>
</dbReference>
<evidence type="ECO:0000256" key="4">
    <source>
        <dbReference type="ARBA" id="ARBA00022833"/>
    </source>
</evidence>
<feature type="compositionally biased region" description="Polar residues" evidence="8">
    <location>
        <begin position="544"/>
        <end position="571"/>
    </location>
</feature>
<evidence type="ECO:0000256" key="6">
    <source>
        <dbReference type="ARBA" id="ARBA00072890"/>
    </source>
</evidence>
<dbReference type="Pfam" id="PF00226">
    <property type="entry name" value="DnaJ"/>
    <property type="match status" value="1"/>
</dbReference>
<keyword evidence="2" id="KW-0677">Repeat</keyword>
<dbReference type="CDD" id="cd10719">
    <property type="entry name" value="DnaJ_zf"/>
    <property type="match status" value="1"/>
</dbReference>
<dbReference type="InterPro" id="IPR036410">
    <property type="entry name" value="HSP_DnaJ_Cys-rich_dom_sf"/>
</dbReference>
<dbReference type="GO" id="GO:0008270">
    <property type="term" value="F:zinc ion binding"/>
    <property type="evidence" value="ECO:0007669"/>
    <property type="project" value="UniProtKB-KW"/>
</dbReference>